<accession>A0A654ZJP3</accession>
<dbReference type="Proteomes" id="UP000039021">
    <property type="component" value="Unassembled WGS sequence"/>
</dbReference>
<feature type="region of interest" description="Disordered" evidence="1">
    <location>
        <begin position="1"/>
        <end position="20"/>
    </location>
</feature>
<evidence type="ECO:0000313" key="2">
    <source>
        <dbReference type="EMBL" id="COW99569.1"/>
    </source>
</evidence>
<dbReference type="Proteomes" id="UP000048600">
    <property type="component" value="Unassembled WGS sequence"/>
</dbReference>
<reference evidence="4" key="1">
    <citation type="submission" date="2015-03" db="EMBL/GenBank/DDBJ databases">
        <authorList>
            <consortium name="Pathogen Informatics"/>
            <person name="Murphy D."/>
        </authorList>
    </citation>
    <scope>NUCLEOTIDE SEQUENCE</scope>
    <source>
        <strain evidence="4">N09902308</strain>
    </source>
</reference>
<organism evidence="4 5">
    <name type="scientific">Mycobacterium tuberculosis</name>
    <dbReference type="NCBI Taxonomy" id="1773"/>
    <lineage>
        <taxon>Bacteria</taxon>
        <taxon>Bacillati</taxon>
        <taxon>Actinomycetota</taxon>
        <taxon>Actinomycetes</taxon>
        <taxon>Mycobacteriales</taxon>
        <taxon>Mycobacteriaceae</taxon>
        <taxon>Mycobacterium</taxon>
        <taxon>Mycobacterium tuberculosis complex</taxon>
    </lineage>
</organism>
<evidence type="ECO:0000313" key="6">
    <source>
        <dbReference type="Proteomes" id="UP000044938"/>
    </source>
</evidence>
<gene>
    <name evidence="2" type="ORF">ERS007720_03707</name>
    <name evidence="4" type="ORF">ERS007739_03386</name>
    <name evidence="3" type="ORF">ERS007741_04730</name>
</gene>
<feature type="region of interest" description="Disordered" evidence="1">
    <location>
        <begin position="27"/>
        <end position="58"/>
    </location>
</feature>
<evidence type="ECO:0000256" key="1">
    <source>
        <dbReference type="SAM" id="MobiDB-lite"/>
    </source>
</evidence>
<dbReference type="EMBL" id="CSBK01001745">
    <property type="protein sequence ID" value="COZ09394.1"/>
    <property type="molecule type" value="Genomic_DNA"/>
</dbReference>
<name>A0A654ZJP3_MYCTX</name>
<dbReference type="Proteomes" id="UP000044938">
    <property type="component" value="Unassembled WGS sequence"/>
</dbReference>
<dbReference type="EMBL" id="CHKL01001189">
    <property type="protein sequence ID" value="COX78893.1"/>
    <property type="molecule type" value="Genomic_DNA"/>
</dbReference>
<protein>
    <submittedName>
        <fullName evidence="4">Uncharacterized protein</fullName>
    </submittedName>
</protein>
<evidence type="ECO:0000313" key="5">
    <source>
        <dbReference type="Proteomes" id="UP000039021"/>
    </source>
</evidence>
<sequence length="58" mass="5830">MAVLAPTTETAATAPLARRTGLNCPGTGGVNAEAGMRGAATPSGWRERTRMVATSTPS</sequence>
<proteinExistence type="predicted"/>
<evidence type="ECO:0000313" key="4">
    <source>
        <dbReference type="EMBL" id="COZ09394.1"/>
    </source>
</evidence>
<dbReference type="AlphaFoldDB" id="A0A654ZJP3"/>
<dbReference type="EMBL" id="CSAJ01000636">
    <property type="protein sequence ID" value="COW99569.1"/>
    <property type="molecule type" value="Genomic_DNA"/>
</dbReference>
<evidence type="ECO:0000313" key="7">
    <source>
        <dbReference type="Proteomes" id="UP000048600"/>
    </source>
</evidence>
<evidence type="ECO:0000313" key="3">
    <source>
        <dbReference type="EMBL" id="COX78893.1"/>
    </source>
</evidence>
<reference evidence="5 6" key="2">
    <citation type="submission" date="2015-03" db="EMBL/GenBank/DDBJ databases">
        <authorList>
            <consortium name="Pathogen Informatics"/>
        </authorList>
    </citation>
    <scope>NUCLEOTIDE SEQUENCE [LARGE SCALE GENOMIC DNA]</scope>
    <source>
        <strain evidence="2 6">M09401471</strain>
        <strain evidence="5">N09902308</strain>
        <strain evidence="3 7">P00601463</strain>
    </source>
</reference>